<comment type="caution">
    <text evidence="1">The sequence shown here is derived from an EMBL/GenBank/DDBJ whole genome shotgun (WGS) entry which is preliminary data.</text>
</comment>
<name>A0A8K0TBF1_9PEZI</name>
<evidence type="ECO:0000313" key="2">
    <source>
        <dbReference type="Proteomes" id="UP000813385"/>
    </source>
</evidence>
<dbReference type="Proteomes" id="UP000813385">
    <property type="component" value="Unassembled WGS sequence"/>
</dbReference>
<reference evidence="1" key="1">
    <citation type="journal article" date="2021" name="Nat. Commun.">
        <title>Genetic determinants of endophytism in the Arabidopsis root mycobiome.</title>
        <authorList>
            <person name="Mesny F."/>
            <person name="Miyauchi S."/>
            <person name="Thiergart T."/>
            <person name="Pickel B."/>
            <person name="Atanasova L."/>
            <person name="Karlsson M."/>
            <person name="Huettel B."/>
            <person name="Barry K.W."/>
            <person name="Haridas S."/>
            <person name="Chen C."/>
            <person name="Bauer D."/>
            <person name="Andreopoulos W."/>
            <person name="Pangilinan J."/>
            <person name="LaButti K."/>
            <person name="Riley R."/>
            <person name="Lipzen A."/>
            <person name="Clum A."/>
            <person name="Drula E."/>
            <person name="Henrissat B."/>
            <person name="Kohler A."/>
            <person name="Grigoriev I.V."/>
            <person name="Martin F.M."/>
            <person name="Hacquard S."/>
        </authorList>
    </citation>
    <scope>NUCLEOTIDE SEQUENCE</scope>
    <source>
        <strain evidence="1">MPI-CAGE-AT-0016</strain>
    </source>
</reference>
<sequence>MSDNLHYASPSGSYKRIPIAEWNEIEFTYPLIATYVQEPSLALSIDEMVVDPVGEPPVSVSQESHAAIENYVRGPGLGNATTVAMVEALRWERVNRLGSCQFAPQAQDLQKHNRERSRPFIISLIHLRREVSHMYDDLDFLTYLRCFHRLPALQTVTMEALREYQRVTHEFYPPRTASFKNLSITHVDISSHMLAAIIRLPRALESLTLSAGGKGDGTSGVSGRFLGPESEEYPEEVYDDDYAEDEFGVLPPKDNDEYLGMYQRSLMDGWYHLDLAHSTGPRWPHQLPDGDYGLFGEGIGSLRGFTALRSLSIDPRALLGWSRRVRIEDPVKGTYNQFVLDPPFQLIDALPPGLEVLRLYNCEAGREEELPNLKVAEGVEEMIEKISRRSSKSWKEQPWVRPGREVHWMRDEP</sequence>
<dbReference type="AlphaFoldDB" id="A0A8K0TBF1"/>
<dbReference type="OrthoDB" id="3437411at2759"/>
<keyword evidence="2" id="KW-1185">Reference proteome</keyword>
<protein>
    <submittedName>
        <fullName evidence="1">Uncharacterized protein</fullName>
    </submittedName>
</protein>
<gene>
    <name evidence="1" type="ORF">B0T11DRAFT_299057</name>
</gene>
<proteinExistence type="predicted"/>
<accession>A0A8K0TBF1</accession>
<evidence type="ECO:0000313" key="1">
    <source>
        <dbReference type="EMBL" id="KAH7357894.1"/>
    </source>
</evidence>
<organism evidence="1 2">
    <name type="scientific">Plectosphaerella cucumerina</name>
    <dbReference type="NCBI Taxonomy" id="40658"/>
    <lineage>
        <taxon>Eukaryota</taxon>
        <taxon>Fungi</taxon>
        <taxon>Dikarya</taxon>
        <taxon>Ascomycota</taxon>
        <taxon>Pezizomycotina</taxon>
        <taxon>Sordariomycetes</taxon>
        <taxon>Hypocreomycetidae</taxon>
        <taxon>Glomerellales</taxon>
        <taxon>Plectosphaerellaceae</taxon>
        <taxon>Plectosphaerella</taxon>
    </lineage>
</organism>
<dbReference type="EMBL" id="JAGPXD010000004">
    <property type="protein sequence ID" value="KAH7357894.1"/>
    <property type="molecule type" value="Genomic_DNA"/>
</dbReference>